<dbReference type="EMBL" id="BJXK01000004">
    <property type="protein sequence ID" value="GEM78844.1"/>
    <property type="molecule type" value="Genomic_DNA"/>
</dbReference>
<proteinExistence type="predicted"/>
<protein>
    <recommendedName>
        <fullName evidence="4">DUF4156 domain-containing protein</fullName>
    </recommendedName>
</protein>
<dbReference type="AlphaFoldDB" id="A0A511QNF2"/>
<comment type="caution">
    <text evidence="2">The sequence shown here is derived from an EMBL/GenBank/DDBJ whole genome shotgun (WGS) entry which is preliminary data.</text>
</comment>
<evidence type="ECO:0000313" key="3">
    <source>
        <dbReference type="Proteomes" id="UP000321113"/>
    </source>
</evidence>
<dbReference type="Proteomes" id="UP000321113">
    <property type="component" value="Unassembled WGS sequence"/>
</dbReference>
<evidence type="ECO:0008006" key="4">
    <source>
        <dbReference type="Google" id="ProtNLM"/>
    </source>
</evidence>
<dbReference type="PROSITE" id="PS51257">
    <property type="entry name" value="PROKAR_LIPOPROTEIN"/>
    <property type="match status" value="1"/>
</dbReference>
<dbReference type="RefSeq" id="WP_119008713.1">
    <property type="nucleotide sequence ID" value="NZ_BJXK01000004.1"/>
</dbReference>
<reference evidence="2 3" key="1">
    <citation type="submission" date="2019-07" db="EMBL/GenBank/DDBJ databases">
        <title>Whole genome shotgun sequence of Vibrio superstes NBRC 103154.</title>
        <authorList>
            <person name="Hosoyama A."/>
            <person name="Uohara A."/>
            <person name="Ohji S."/>
            <person name="Ichikawa N."/>
        </authorList>
    </citation>
    <scope>NUCLEOTIDE SEQUENCE [LARGE SCALE GENOMIC DNA]</scope>
    <source>
        <strain evidence="2 3">NBRC 103154</strain>
    </source>
</reference>
<dbReference type="InterPro" id="IPR025294">
    <property type="entry name" value="DUF4156"/>
</dbReference>
<dbReference type="OrthoDB" id="8565002at2"/>
<feature type="signal peptide" evidence="1">
    <location>
        <begin position="1"/>
        <end position="20"/>
    </location>
</feature>
<organism evidence="2 3">
    <name type="scientific">Vibrio superstes NBRC 103154</name>
    <dbReference type="NCBI Taxonomy" id="1219062"/>
    <lineage>
        <taxon>Bacteria</taxon>
        <taxon>Pseudomonadati</taxon>
        <taxon>Pseudomonadota</taxon>
        <taxon>Gammaproteobacteria</taxon>
        <taxon>Vibrionales</taxon>
        <taxon>Vibrionaceae</taxon>
        <taxon>Vibrio</taxon>
    </lineage>
</organism>
<name>A0A511QNF2_9VIBR</name>
<keyword evidence="3" id="KW-1185">Reference proteome</keyword>
<feature type="chain" id="PRO_5021786015" description="DUF4156 domain-containing protein" evidence="1">
    <location>
        <begin position="21"/>
        <end position="126"/>
    </location>
</feature>
<sequence length="126" mass="13323">MKKYLLLVAPLVLSACSAIPVQEDAKGVRIVSDLDTEQCEFRGEVSASQGNFFTADLTTDENIIKGARNELRNETSKVGGNYVLIAKAVDSSNEGISAYGDSSGVAVSSSKGVYSSVLVGEAFYCE</sequence>
<gene>
    <name evidence="2" type="ORF">VSU01S_10890</name>
</gene>
<evidence type="ECO:0000256" key="1">
    <source>
        <dbReference type="SAM" id="SignalP"/>
    </source>
</evidence>
<keyword evidence="1" id="KW-0732">Signal</keyword>
<dbReference type="Pfam" id="PF13698">
    <property type="entry name" value="DUF4156"/>
    <property type="match status" value="1"/>
</dbReference>
<evidence type="ECO:0000313" key="2">
    <source>
        <dbReference type="EMBL" id="GEM78844.1"/>
    </source>
</evidence>
<accession>A0A511QNF2</accession>